<dbReference type="Pfam" id="PF12770">
    <property type="entry name" value="CHAT"/>
    <property type="match status" value="1"/>
</dbReference>
<evidence type="ECO:0000259" key="2">
    <source>
        <dbReference type="Pfam" id="PF12770"/>
    </source>
</evidence>
<dbReference type="AlphaFoldDB" id="A0A8K0NIA4"/>
<evidence type="ECO:0000313" key="3">
    <source>
        <dbReference type="EMBL" id="KAG5925419.1"/>
    </source>
</evidence>
<feature type="region of interest" description="Disordered" evidence="1">
    <location>
        <begin position="169"/>
        <end position="194"/>
    </location>
</feature>
<dbReference type="InterPro" id="IPR024983">
    <property type="entry name" value="CHAT_dom"/>
</dbReference>
<feature type="domain" description="CHAT" evidence="2">
    <location>
        <begin position="363"/>
        <end position="576"/>
    </location>
</feature>
<dbReference type="EMBL" id="SRPY01000375">
    <property type="protein sequence ID" value="KAG5925419.1"/>
    <property type="molecule type" value="Genomic_DNA"/>
</dbReference>
<accession>A0A8K0NIA4</accession>
<evidence type="ECO:0000313" key="4">
    <source>
        <dbReference type="Proteomes" id="UP000811619"/>
    </source>
</evidence>
<protein>
    <recommendedName>
        <fullName evidence="2">CHAT domain-containing protein</fullName>
    </recommendedName>
</protein>
<evidence type="ECO:0000256" key="1">
    <source>
        <dbReference type="SAM" id="MobiDB-lite"/>
    </source>
</evidence>
<gene>
    <name evidence="3" type="ORF">E4U42_004296</name>
</gene>
<feature type="region of interest" description="Disordered" evidence="1">
    <location>
        <begin position="121"/>
        <end position="153"/>
    </location>
</feature>
<name>A0A8K0NIA4_9HYPO</name>
<feature type="compositionally biased region" description="Polar residues" evidence="1">
    <location>
        <begin position="128"/>
        <end position="138"/>
    </location>
</feature>
<comment type="caution">
    <text evidence="3">The sequence shown here is derived from an EMBL/GenBank/DDBJ whole genome shotgun (WGS) entry which is preliminary data.</text>
</comment>
<organism evidence="3 4">
    <name type="scientific">Claviceps africana</name>
    <dbReference type="NCBI Taxonomy" id="83212"/>
    <lineage>
        <taxon>Eukaryota</taxon>
        <taxon>Fungi</taxon>
        <taxon>Dikarya</taxon>
        <taxon>Ascomycota</taxon>
        <taxon>Pezizomycotina</taxon>
        <taxon>Sordariomycetes</taxon>
        <taxon>Hypocreomycetidae</taxon>
        <taxon>Hypocreales</taxon>
        <taxon>Clavicipitaceae</taxon>
        <taxon>Claviceps</taxon>
    </lineage>
</organism>
<sequence length="841" mass="96251">MSMRAYSLHSARYWSHPDVAFTWTALQMRATPVGTHSLRSGITTALPRTTSPQAHKLTRTAVLLSNPLQTTSFESASTTGYIEVHYVAWPGSQHFAEYCEAACITLVVDLDPRQLVPRLRKRKLRRLSNSPEHATSTPKSKRPHTLPNRLVSGGTAGRAEEMNVVHIRSHPSQSQTLHPATHSLQEEKHDETRKREWEVSIQVNGRPPIVAHISDPFVEADYTTVFEGYLRSPDRPSEKAQSSVLDSELVPELDSVEEISLAEDRMKEYGEALFEQLQRQTNLFTVGVANDTSNPEAQIYVIEHYDSKQTDEVVGGIHCLAWELLESVQIPDLPKLRLRVTRVSDFPSRRRLRPRRTVQRLAAIQADPNAAFKILLVIARDFSRTGVERDPEPDLAQWPLMNLQKRLRSRLTLEIVRPGSLEELEQHLRLRSEQKVTFNLIHFDLHGRIMRDEAGAMIPWLLFARKHVPTDMDFSIPQTRLAKAKDVAEVLSRFRIENVVLNACLSAYNRSSPATNLAHTFLRYGVSNVSAMWFYVHWKTVTTYVHAFYDNLLVKDLEFHKAAQRAREALRQQPTIMNETVYQDFFLCVNYARNVHKPGSMPRGNSSSPSTRSHDSATSSSNDSVKSFRGGLSIKPSPRIGDSLILGDEPIMRLQLHLLELEYKLMTFKIVYASDFGQPDADLNATMDKMVNMWLNTNLIDEVHYYKAKDFGRRKIRPGSMSIPPREKRTRTSNGGPLQRWFPRSIEAIRQTLHIVREVDSVIDPGFQANQLENLRHEERQLTAKEGLRTFAEQLYADDHSYLIFLGSQNTQWWRSCLKKHLNGEWWLDAPWSLTVKARQA</sequence>
<keyword evidence="4" id="KW-1185">Reference proteome</keyword>
<proteinExistence type="predicted"/>
<feature type="compositionally biased region" description="Basic and acidic residues" evidence="1">
    <location>
        <begin position="184"/>
        <end position="194"/>
    </location>
</feature>
<dbReference type="Proteomes" id="UP000811619">
    <property type="component" value="Unassembled WGS sequence"/>
</dbReference>
<feature type="region of interest" description="Disordered" evidence="1">
    <location>
        <begin position="599"/>
        <end position="634"/>
    </location>
</feature>
<feature type="compositionally biased region" description="Low complexity" evidence="1">
    <location>
        <begin position="606"/>
        <end position="627"/>
    </location>
</feature>
<reference evidence="3" key="1">
    <citation type="journal article" date="2020" name="bioRxiv">
        <title>Whole genome comparisons of ergot fungi reveals the divergence and evolution of species within the genus Claviceps are the result of varying mechanisms driving genome evolution and host range expansion.</title>
        <authorList>
            <person name="Wyka S.A."/>
            <person name="Mondo S.J."/>
            <person name="Liu M."/>
            <person name="Dettman J."/>
            <person name="Nalam V."/>
            <person name="Broders K.D."/>
        </authorList>
    </citation>
    <scope>NUCLEOTIDE SEQUENCE</scope>
    <source>
        <strain evidence="3">CCC 489</strain>
    </source>
</reference>
<dbReference type="OrthoDB" id="5301473at2759"/>